<sequence length="239" mass="28255">MKKKENPVLQELFSAKDPKKEAFFPRFFKTEKGEYGYGDKFIGVTVPIQRKIALKHYKEMDLKEIQTLLDSEFHEARLTGLFILVLRFEKLAGSEKEKSEIVSFYKSNLSRVNNWDLVDSSAEKILGPHYFGKDTKYLHDLTKTKDLWKNRIGIMSTFHFIKKGEFADTLVMCELFLNHKQDLIHKASGWMLREIGNRDKKTLISFLTKHASRMPRTMLRYSIEKLPEKERQNWLNRED</sequence>
<dbReference type="SUPFAM" id="SSF48371">
    <property type="entry name" value="ARM repeat"/>
    <property type="match status" value="1"/>
</dbReference>
<organism evidence="1 2">
    <name type="scientific">Leptospira kobayashii</name>
    <dbReference type="NCBI Taxonomy" id="1917830"/>
    <lineage>
        <taxon>Bacteria</taxon>
        <taxon>Pseudomonadati</taxon>
        <taxon>Spirochaetota</taxon>
        <taxon>Spirochaetia</taxon>
        <taxon>Leptospirales</taxon>
        <taxon>Leptospiraceae</taxon>
        <taxon>Leptospira</taxon>
    </lineage>
</organism>
<dbReference type="Gene3D" id="1.25.10.90">
    <property type="match status" value="1"/>
</dbReference>
<reference evidence="1 2" key="1">
    <citation type="submission" date="2021-08" db="EMBL/GenBank/DDBJ databases">
        <title>Complete genome sequence of Leptospira kobayashii strain E30.</title>
        <authorList>
            <person name="Nakao R."/>
            <person name="Nakamura S."/>
            <person name="Masuzawa T."/>
            <person name="Koizumi N."/>
        </authorList>
    </citation>
    <scope>NUCLEOTIDE SEQUENCE [LARGE SCALE GENOMIC DNA]</scope>
    <source>
        <strain evidence="1 2">E30</strain>
    </source>
</reference>
<keyword evidence="2" id="KW-1185">Reference proteome</keyword>
<evidence type="ECO:0000313" key="2">
    <source>
        <dbReference type="Proteomes" id="UP000245263"/>
    </source>
</evidence>
<dbReference type="EMBL" id="AP025028">
    <property type="protein sequence ID" value="BDA79568.1"/>
    <property type="molecule type" value="Genomic_DNA"/>
</dbReference>
<dbReference type="PANTHER" id="PTHR34070">
    <property type="entry name" value="ARMADILLO-TYPE FOLD"/>
    <property type="match status" value="1"/>
</dbReference>
<proteinExistence type="predicted"/>
<dbReference type="PANTHER" id="PTHR34070:SF1">
    <property type="entry name" value="DNA ALKYLATION REPAIR PROTEIN"/>
    <property type="match status" value="1"/>
</dbReference>
<name>A0ABN6KEV9_9LEPT</name>
<dbReference type="InterPro" id="IPR014825">
    <property type="entry name" value="DNA_alkylation"/>
</dbReference>
<dbReference type="CDD" id="cd06561">
    <property type="entry name" value="AlkD_like"/>
    <property type="match status" value="1"/>
</dbReference>
<gene>
    <name evidence="1" type="ORF">LPTSP3_g24980</name>
</gene>
<accession>A0ABN6KEV9</accession>
<dbReference type="Pfam" id="PF08713">
    <property type="entry name" value="DNA_alkylation"/>
    <property type="match status" value="1"/>
</dbReference>
<evidence type="ECO:0000313" key="1">
    <source>
        <dbReference type="EMBL" id="BDA79568.1"/>
    </source>
</evidence>
<protein>
    <submittedName>
        <fullName evidence="1">DNA alkylation repair protein</fullName>
    </submittedName>
</protein>
<dbReference type="InterPro" id="IPR016024">
    <property type="entry name" value="ARM-type_fold"/>
</dbReference>
<dbReference type="Proteomes" id="UP000245263">
    <property type="component" value="Chromosome 1"/>
</dbReference>
<dbReference type="RefSeq" id="WP_109019040.1">
    <property type="nucleotide sequence ID" value="NZ_AP025028.1"/>
</dbReference>